<evidence type="ECO:0000256" key="1">
    <source>
        <dbReference type="ARBA" id="ARBA00005495"/>
    </source>
</evidence>
<organism evidence="7 8">
    <name type="scientific">Xaviernesmea rhizosphaerae</name>
    <dbReference type="NCBI Taxonomy" id="1672749"/>
    <lineage>
        <taxon>Bacteria</taxon>
        <taxon>Pseudomonadati</taxon>
        <taxon>Pseudomonadota</taxon>
        <taxon>Alphaproteobacteria</taxon>
        <taxon>Hyphomicrobiales</taxon>
        <taxon>Rhizobiaceae</taxon>
        <taxon>Rhizobium/Agrobacterium group</taxon>
        <taxon>Xaviernesmea</taxon>
    </lineage>
</organism>
<feature type="region of interest" description="Disordered" evidence="5">
    <location>
        <begin position="148"/>
        <end position="178"/>
    </location>
</feature>
<dbReference type="InterPro" id="IPR011057">
    <property type="entry name" value="Mss4-like_sf"/>
</dbReference>
<dbReference type="Gene3D" id="3.90.1590.10">
    <property type="entry name" value="glutathione-dependent formaldehyde- activating enzyme (gfa)"/>
    <property type="match status" value="1"/>
</dbReference>
<evidence type="ECO:0000256" key="4">
    <source>
        <dbReference type="ARBA" id="ARBA00023239"/>
    </source>
</evidence>
<keyword evidence="3" id="KW-0862">Zinc</keyword>
<accession>A0A1Q9AL05</accession>
<protein>
    <submittedName>
        <fullName evidence="7">Aldehyde-activating protein</fullName>
    </submittedName>
</protein>
<evidence type="ECO:0000256" key="3">
    <source>
        <dbReference type="ARBA" id="ARBA00022833"/>
    </source>
</evidence>
<keyword evidence="2" id="KW-0479">Metal-binding</keyword>
<comment type="caution">
    <text evidence="7">The sequence shown here is derived from an EMBL/GenBank/DDBJ whole genome shotgun (WGS) entry which is preliminary data.</text>
</comment>
<dbReference type="GO" id="GO:0046872">
    <property type="term" value="F:metal ion binding"/>
    <property type="evidence" value="ECO:0007669"/>
    <property type="project" value="UniProtKB-KW"/>
</dbReference>
<feature type="domain" description="CENP-V/GFA" evidence="6">
    <location>
        <begin position="9"/>
        <end position="119"/>
    </location>
</feature>
<dbReference type="OrthoDB" id="9807246at2"/>
<dbReference type="RefSeq" id="WP_075634437.1">
    <property type="nucleotide sequence ID" value="NZ_MKIO01000025.1"/>
</dbReference>
<evidence type="ECO:0000256" key="5">
    <source>
        <dbReference type="SAM" id="MobiDB-lite"/>
    </source>
</evidence>
<dbReference type="Proteomes" id="UP000186143">
    <property type="component" value="Unassembled WGS sequence"/>
</dbReference>
<dbReference type="STRING" id="1672749.BJF92_02240"/>
<comment type="similarity">
    <text evidence="1">Belongs to the Gfa family.</text>
</comment>
<gene>
    <name evidence="7" type="ORF">BJF92_02240</name>
</gene>
<sequence length="178" mass="19855">MARDQNELLSGGCQCGAVRFRASHLGRPSICHCRMCQKQFGSFFGAFVTADPAHLEWTRGAPALYRSSNKVRRGFCQRCGTPLTYHHPGGVELAIGAFDHPEKLEPEIQVNHHKRLPWIDRLFDKPVLVSEEADAFFASIDSYQHPDHDTAVWPLEDDGAPAPRSRHGRHGSGEGVEE</sequence>
<evidence type="ECO:0000256" key="2">
    <source>
        <dbReference type="ARBA" id="ARBA00022723"/>
    </source>
</evidence>
<dbReference type="InterPro" id="IPR006913">
    <property type="entry name" value="CENP-V/GFA"/>
</dbReference>
<dbReference type="PANTHER" id="PTHR33337:SF40">
    <property type="entry name" value="CENP-V_GFA DOMAIN-CONTAINING PROTEIN-RELATED"/>
    <property type="match status" value="1"/>
</dbReference>
<evidence type="ECO:0000259" key="6">
    <source>
        <dbReference type="PROSITE" id="PS51891"/>
    </source>
</evidence>
<proteinExistence type="inferred from homology"/>
<reference evidence="7 8" key="1">
    <citation type="submission" date="2016-09" db="EMBL/GenBank/DDBJ databases">
        <title>Rhizobium sp. nov., a novel species isolated from the rice rhizosphere.</title>
        <authorList>
            <person name="Zhao J."/>
            <person name="Zhang X."/>
        </authorList>
    </citation>
    <scope>NUCLEOTIDE SEQUENCE [LARGE SCALE GENOMIC DNA]</scope>
    <source>
        <strain evidence="7 8">MH17</strain>
    </source>
</reference>
<keyword evidence="4" id="KW-0456">Lyase</keyword>
<dbReference type="SUPFAM" id="SSF51316">
    <property type="entry name" value="Mss4-like"/>
    <property type="match status" value="1"/>
</dbReference>
<dbReference type="PROSITE" id="PS51891">
    <property type="entry name" value="CENP_V_GFA"/>
    <property type="match status" value="1"/>
</dbReference>
<name>A0A1Q9AL05_9HYPH</name>
<dbReference type="PANTHER" id="PTHR33337">
    <property type="entry name" value="GFA DOMAIN-CONTAINING PROTEIN"/>
    <property type="match status" value="1"/>
</dbReference>
<dbReference type="EMBL" id="MKIO01000025">
    <property type="protein sequence ID" value="OLP55951.1"/>
    <property type="molecule type" value="Genomic_DNA"/>
</dbReference>
<dbReference type="GO" id="GO:0016846">
    <property type="term" value="F:carbon-sulfur lyase activity"/>
    <property type="evidence" value="ECO:0007669"/>
    <property type="project" value="InterPro"/>
</dbReference>
<evidence type="ECO:0000313" key="7">
    <source>
        <dbReference type="EMBL" id="OLP55951.1"/>
    </source>
</evidence>
<dbReference type="Pfam" id="PF04828">
    <property type="entry name" value="GFA"/>
    <property type="match status" value="1"/>
</dbReference>
<evidence type="ECO:0000313" key="8">
    <source>
        <dbReference type="Proteomes" id="UP000186143"/>
    </source>
</evidence>
<dbReference type="AlphaFoldDB" id="A0A1Q9AL05"/>